<gene>
    <name evidence="2" type="ORF">GGU10DRAFT_352864</name>
</gene>
<keyword evidence="1" id="KW-1133">Transmembrane helix</keyword>
<comment type="caution">
    <text evidence="2">The sequence shown here is derived from an EMBL/GenBank/DDBJ whole genome shotgun (WGS) entry which is preliminary data.</text>
</comment>
<name>A0AA38KF27_9AGAR</name>
<keyword evidence="3" id="KW-1185">Reference proteome</keyword>
<reference evidence="2" key="1">
    <citation type="submission" date="2022-08" db="EMBL/GenBank/DDBJ databases">
        <authorList>
            <consortium name="DOE Joint Genome Institute"/>
            <person name="Min B."/>
            <person name="Riley R."/>
            <person name="Sierra-Patev S."/>
            <person name="Naranjo-Ortiz M."/>
            <person name="Looney B."/>
            <person name="Konkel Z."/>
            <person name="Slot J.C."/>
            <person name="Sakamoto Y."/>
            <person name="Steenwyk J.L."/>
            <person name="Rokas A."/>
            <person name="Carro J."/>
            <person name="Camarero S."/>
            <person name="Ferreira P."/>
            <person name="Molpeceres G."/>
            <person name="Ruiz-Duenas F.J."/>
            <person name="Serrano A."/>
            <person name="Henrissat B."/>
            <person name="Drula E."/>
            <person name="Hughes K.W."/>
            <person name="Mata J.L."/>
            <person name="Ishikawa N.K."/>
            <person name="Vargas-Isla R."/>
            <person name="Ushijima S."/>
            <person name="Smith C.A."/>
            <person name="Ahrendt S."/>
            <person name="Andreopoulos W."/>
            <person name="He G."/>
            <person name="Labutti K."/>
            <person name="Lipzen A."/>
            <person name="Ng V."/>
            <person name="Sandor L."/>
            <person name="Barry K."/>
            <person name="Martinez A.T."/>
            <person name="Xiao Y."/>
            <person name="Gibbons J.G."/>
            <person name="Terashima K."/>
            <person name="Hibbett D.S."/>
            <person name="Grigoriev I.V."/>
        </authorList>
    </citation>
    <scope>NUCLEOTIDE SEQUENCE</scope>
    <source>
        <strain evidence="2">TFB10291</strain>
    </source>
</reference>
<dbReference type="Proteomes" id="UP001163798">
    <property type="component" value="Unassembled WGS sequence"/>
</dbReference>
<accession>A0AA38KF27</accession>
<feature type="transmembrane region" description="Helical" evidence="1">
    <location>
        <begin position="42"/>
        <end position="63"/>
    </location>
</feature>
<evidence type="ECO:0000256" key="1">
    <source>
        <dbReference type="SAM" id="Phobius"/>
    </source>
</evidence>
<evidence type="ECO:0000313" key="3">
    <source>
        <dbReference type="Proteomes" id="UP001163798"/>
    </source>
</evidence>
<keyword evidence="1" id="KW-0812">Transmembrane</keyword>
<sequence>MRRSAQIFYHFWVDLCSFEIFIPVWSYPLFNQLKPNANYDVTHARVCAMRVHVCTALSVVLVVQ</sequence>
<protein>
    <submittedName>
        <fullName evidence="2">Uncharacterized protein</fullName>
    </submittedName>
</protein>
<evidence type="ECO:0000313" key="2">
    <source>
        <dbReference type="EMBL" id="KAJ3786058.1"/>
    </source>
</evidence>
<dbReference type="AlphaFoldDB" id="A0AA38KF27"/>
<feature type="transmembrane region" description="Helical" evidence="1">
    <location>
        <begin position="7"/>
        <end position="30"/>
    </location>
</feature>
<proteinExistence type="predicted"/>
<keyword evidence="1" id="KW-0472">Membrane</keyword>
<organism evidence="2 3">
    <name type="scientific">Lentinula aff. detonsa</name>
    <dbReference type="NCBI Taxonomy" id="2804958"/>
    <lineage>
        <taxon>Eukaryota</taxon>
        <taxon>Fungi</taxon>
        <taxon>Dikarya</taxon>
        <taxon>Basidiomycota</taxon>
        <taxon>Agaricomycotina</taxon>
        <taxon>Agaricomycetes</taxon>
        <taxon>Agaricomycetidae</taxon>
        <taxon>Agaricales</taxon>
        <taxon>Marasmiineae</taxon>
        <taxon>Omphalotaceae</taxon>
        <taxon>Lentinula</taxon>
    </lineage>
</organism>
<dbReference type="EMBL" id="MU793324">
    <property type="protein sequence ID" value="KAJ3786058.1"/>
    <property type="molecule type" value="Genomic_DNA"/>
</dbReference>